<reference evidence="2" key="1">
    <citation type="submission" date="2018-05" db="EMBL/GenBank/DDBJ databases">
        <authorList>
            <person name="Lanie J.A."/>
            <person name="Ng W.-L."/>
            <person name="Kazmierczak K.M."/>
            <person name="Andrzejewski T.M."/>
            <person name="Davidsen T.M."/>
            <person name="Wayne K.J."/>
            <person name="Tettelin H."/>
            <person name="Glass J.I."/>
            <person name="Rusch D."/>
            <person name="Podicherti R."/>
            <person name="Tsui H.-C.T."/>
            <person name="Winkler M.E."/>
        </authorList>
    </citation>
    <scope>NUCLEOTIDE SEQUENCE</scope>
</reference>
<evidence type="ECO:0000256" key="1">
    <source>
        <dbReference type="ARBA" id="ARBA00022801"/>
    </source>
</evidence>
<dbReference type="InterPro" id="IPR005754">
    <property type="entry name" value="Sortase"/>
</dbReference>
<dbReference type="InterPro" id="IPR023365">
    <property type="entry name" value="Sortase_dom-sf"/>
</dbReference>
<proteinExistence type="predicted"/>
<dbReference type="AlphaFoldDB" id="A0A382SRS5"/>
<dbReference type="InterPro" id="IPR041999">
    <property type="entry name" value="Sortase_D_1"/>
</dbReference>
<dbReference type="Pfam" id="PF04203">
    <property type="entry name" value="Sortase"/>
    <property type="match status" value="1"/>
</dbReference>
<dbReference type="NCBIfam" id="TIGR01076">
    <property type="entry name" value="sortase_fam"/>
    <property type="match status" value="1"/>
</dbReference>
<sequence>MIVITLVFAGALSVGEGSRIYLKAFLAQILLQNAWSQTKDGQQKVAPWPWADTYPVARLEVPAHDANFIVLAGATGPTLAFGPGHLLSSAEPGAKDNHVIVGHRDTHFRFLQDLSIGEPIFLATPDGISHRYVVHQIEVLHQSETEVLERDGVKALTLITCYPFNSLNYGGPLRYVVRAFANEPEIKTNPRPISGET</sequence>
<keyword evidence="1" id="KW-0378">Hydrolase</keyword>
<gene>
    <name evidence="2" type="ORF">METZ01_LOCUS364761</name>
</gene>
<dbReference type="GO" id="GO:0016787">
    <property type="term" value="F:hydrolase activity"/>
    <property type="evidence" value="ECO:0007669"/>
    <property type="project" value="UniProtKB-KW"/>
</dbReference>
<dbReference type="EMBL" id="UINC01130687">
    <property type="protein sequence ID" value="SVD11907.1"/>
    <property type="molecule type" value="Genomic_DNA"/>
</dbReference>
<name>A0A382SRS5_9ZZZZ</name>
<dbReference type="Gene3D" id="2.40.260.10">
    <property type="entry name" value="Sortase"/>
    <property type="match status" value="1"/>
</dbReference>
<evidence type="ECO:0008006" key="3">
    <source>
        <dbReference type="Google" id="ProtNLM"/>
    </source>
</evidence>
<protein>
    <recommendedName>
        <fullName evidence="3">Class GN sortase</fullName>
    </recommendedName>
</protein>
<dbReference type="NCBIfam" id="TIGR03784">
    <property type="entry name" value="marine_sortase"/>
    <property type="match status" value="1"/>
</dbReference>
<dbReference type="CDD" id="cd05828">
    <property type="entry name" value="Sortase_D_1"/>
    <property type="match status" value="1"/>
</dbReference>
<dbReference type="SUPFAM" id="SSF63817">
    <property type="entry name" value="Sortase"/>
    <property type="match status" value="1"/>
</dbReference>
<organism evidence="2">
    <name type="scientific">marine metagenome</name>
    <dbReference type="NCBI Taxonomy" id="408172"/>
    <lineage>
        <taxon>unclassified sequences</taxon>
        <taxon>metagenomes</taxon>
        <taxon>ecological metagenomes</taxon>
    </lineage>
</organism>
<dbReference type="InterPro" id="IPR022445">
    <property type="entry name" value="Sortase_proteobact_type"/>
</dbReference>
<accession>A0A382SRS5</accession>
<evidence type="ECO:0000313" key="2">
    <source>
        <dbReference type="EMBL" id="SVD11907.1"/>
    </source>
</evidence>